<reference evidence="1" key="2">
    <citation type="submission" date="2019-10" db="EMBL/GenBank/DDBJ databases">
        <authorList>
            <consortium name="NCBI Pathogen Detection Project"/>
        </authorList>
    </citation>
    <scope>NUCLEOTIDE SEQUENCE</scope>
    <source>
        <strain evidence="1">Salmonella enterica</strain>
    </source>
</reference>
<comment type="caution">
    <text evidence="1">The sequence shown here is derived from an EMBL/GenBank/DDBJ whole genome shotgun (WGS) entry which is preliminary data.</text>
</comment>
<organism evidence="1">
    <name type="scientific">Salmonella enterica subsp. enterica serovar Agona</name>
    <dbReference type="NCBI Taxonomy" id="58095"/>
    <lineage>
        <taxon>Bacteria</taxon>
        <taxon>Pseudomonadati</taxon>
        <taxon>Pseudomonadota</taxon>
        <taxon>Gammaproteobacteria</taxon>
        <taxon>Enterobacterales</taxon>
        <taxon>Enterobacteriaceae</taxon>
        <taxon>Salmonella</taxon>
    </lineage>
</organism>
<name>A0A6X7SL74_SALET</name>
<sequence>MIDIKEVIKRIESGDFDNYKDLYDELPLETKEKLRKNIIDEEMKEKIKIENLTERLESKLGKSKLSEDINNAENKFKSKI</sequence>
<protein>
    <submittedName>
        <fullName evidence="1">Uncharacterized protein</fullName>
    </submittedName>
</protein>
<accession>A0A6X7SL74</accession>
<evidence type="ECO:0000313" key="1">
    <source>
        <dbReference type="EMBL" id="HAB1572833.1"/>
    </source>
</evidence>
<gene>
    <name evidence="1" type="ORF">GBX08_23025</name>
</gene>
<proteinExistence type="predicted"/>
<reference evidence="1" key="1">
    <citation type="journal article" date="2018" name="Genome Biol.">
        <title>SKESA: strategic k-mer extension for scrupulous assemblies.</title>
        <authorList>
            <person name="Souvorov A."/>
            <person name="Agarwala R."/>
            <person name="Lipman D.J."/>
        </authorList>
    </citation>
    <scope>NUCLEOTIDE SEQUENCE</scope>
    <source>
        <strain evidence="1">Salmonella enterica</strain>
    </source>
</reference>
<dbReference type="EMBL" id="DAAFUE010000023">
    <property type="protein sequence ID" value="HAB1572833.1"/>
    <property type="molecule type" value="Genomic_DNA"/>
</dbReference>
<dbReference type="AlphaFoldDB" id="A0A6X7SL74"/>